<dbReference type="EMBL" id="AASOHJ010000065">
    <property type="protein sequence ID" value="EFE8676365.1"/>
    <property type="molecule type" value="Genomic_DNA"/>
</dbReference>
<sequence length="153" mass="18008">MHNNIFHKKSEIYCLIFKEHEQIMNWISSGATLSEIYKKLSLNHPEINFSINGFLYNLRNFYYYLYDSALKNKNKTRLFIIKHQDDIAATISSGHTLKETQQLILPQVTYNCFIVQLRINYPDLHALGKMNHAKKLRKKINRSSSHSLSNIFS</sequence>
<reference evidence="1 2" key="1">
    <citation type="submission" date="2019-09" db="EMBL/GenBank/DDBJ databases">
        <authorList>
            <consortium name="NARMS: The National Antimicrobial Resistance Monitoring System"/>
        </authorList>
    </citation>
    <scope>NUCLEOTIDE SEQUENCE [LARGE SCALE GENOMIC DNA]</scope>
    <source>
        <strain evidence="1 2">FSIS11923834</strain>
    </source>
</reference>
<dbReference type="Proteomes" id="UP000533482">
    <property type="component" value="Unassembled WGS sequence"/>
</dbReference>
<organism evidence="1 2">
    <name type="scientific">Escherichia coli</name>
    <dbReference type="NCBI Taxonomy" id="562"/>
    <lineage>
        <taxon>Bacteria</taxon>
        <taxon>Pseudomonadati</taxon>
        <taxon>Pseudomonadota</taxon>
        <taxon>Gammaproteobacteria</taxon>
        <taxon>Enterobacterales</taxon>
        <taxon>Enterobacteriaceae</taxon>
        <taxon>Escherichia</taxon>
    </lineage>
</organism>
<protein>
    <submittedName>
        <fullName evidence="1">Uncharacterized protein</fullName>
    </submittedName>
</protein>
<name>A0A7Z7PIN3_ECOLX</name>
<dbReference type="AlphaFoldDB" id="A0A7Z7PIN3"/>
<gene>
    <name evidence="1" type="ORF">F7N46_25330</name>
</gene>
<proteinExistence type="predicted"/>
<evidence type="ECO:0000313" key="2">
    <source>
        <dbReference type="Proteomes" id="UP000533482"/>
    </source>
</evidence>
<evidence type="ECO:0000313" key="1">
    <source>
        <dbReference type="EMBL" id="EFE8676365.1"/>
    </source>
</evidence>
<comment type="caution">
    <text evidence="1">The sequence shown here is derived from an EMBL/GenBank/DDBJ whole genome shotgun (WGS) entry which is preliminary data.</text>
</comment>
<accession>A0A7Z7PIN3</accession>